<keyword evidence="3" id="KW-1185">Reference proteome</keyword>
<dbReference type="EMBL" id="WJXA01000003">
    <property type="protein sequence ID" value="KAF7149176.1"/>
    <property type="molecule type" value="Genomic_DNA"/>
</dbReference>
<dbReference type="PANTHER" id="PTHR33924:SF5">
    <property type="entry name" value="CATION-TRANSPORTING ATPASE"/>
    <property type="match status" value="1"/>
</dbReference>
<feature type="region of interest" description="Disordered" evidence="1">
    <location>
        <begin position="50"/>
        <end position="82"/>
    </location>
</feature>
<dbReference type="OrthoDB" id="1930341at2759"/>
<feature type="compositionally biased region" description="Basic and acidic residues" evidence="1">
    <location>
        <begin position="256"/>
        <end position="265"/>
    </location>
</feature>
<evidence type="ECO:0000313" key="2">
    <source>
        <dbReference type="EMBL" id="KAF7149176.1"/>
    </source>
</evidence>
<dbReference type="PANTHER" id="PTHR33924">
    <property type="entry name" value="CATION-TRANSPORTING ATPASE"/>
    <property type="match status" value="1"/>
</dbReference>
<dbReference type="AlphaFoldDB" id="A0A834H7E9"/>
<proteinExistence type="predicted"/>
<evidence type="ECO:0000256" key="1">
    <source>
        <dbReference type="SAM" id="MobiDB-lite"/>
    </source>
</evidence>
<comment type="caution">
    <text evidence="2">The sequence shown here is derived from an EMBL/GenBank/DDBJ whole genome shotgun (WGS) entry which is preliminary data.</text>
</comment>
<reference evidence="2" key="1">
    <citation type="submission" date="2019-11" db="EMBL/GenBank/DDBJ databases">
        <authorList>
            <person name="Liu Y."/>
            <person name="Hou J."/>
            <person name="Li T.-Q."/>
            <person name="Guan C.-H."/>
            <person name="Wu X."/>
            <person name="Wu H.-Z."/>
            <person name="Ling F."/>
            <person name="Zhang R."/>
            <person name="Shi X.-G."/>
            <person name="Ren J.-P."/>
            <person name="Chen E.-F."/>
            <person name="Sun J.-M."/>
        </authorList>
    </citation>
    <scope>NUCLEOTIDE SEQUENCE</scope>
    <source>
        <strain evidence="2">Adult_tree_wgs_1</strain>
        <tissue evidence="2">Leaves</tissue>
    </source>
</reference>
<accession>A0A834H7E9</accession>
<sequence>MRNQGGEEIFNALFSTAQSLPGNTSRLVEELVLKEDLYLPPMVLQKRDEAPFKSQLMGQKRSGGAEFEEKSELGRKRGKTQDLDSSLGKCSAMCLWSSAWTSSSNSRLIDLICVAGFDTDYPNSKANHLSFSYGEEKSLEASKDAATTNPDVALGELTRSNSHHFPQSHCLGLNTKFSAASNSAGGDMLTSAHTLSSFRKYDTENGTFAESRGFGWDLNAEDTSNSLNRNPFYPFKNHEHLKSDDASECGSTTGSLEEKDHPTRMRKEKKQNGYLSSSHGGIAGPKPRRRKSGTEGLKKKMELARREQIDRFAKIAAPSGLLNELNPGIINHVRNSKQVHSIIEAMVRSEKLENPYSGGKQVISMNSGAKEIAERKKDVENVTRLGMKQTGHYHEDASLSTLSGIQQKSGFTTLSSESLQFNSDDSRKDGDLSNIDSSWLERGAQTLENPQKTTWPLDTKQHREGDMLALKLSSCITMASENPCSLSNEESVNATGVSCLSVKAANVASRWLELLHQDTKGRLTALRRSKKRVRAVIHTDLPLLMSMEFPSNQENDPYVMKASATGCSDKANADVHRARWSALFDQMDKSLSDEEKRLVSLPNNAFSFELASFVWKTSQDTLQQEGIAIENSLFSWSCRLEEADNAQRELAVIAAAASIYSTSNFMLSKENLPCF</sequence>
<organism evidence="2 3">
    <name type="scientific">Rhododendron simsii</name>
    <name type="common">Sims's rhododendron</name>
    <dbReference type="NCBI Taxonomy" id="118357"/>
    <lineage>
        <taxon>Eukaryota</taxon>
        <taxon>Viridiplantae</taxon>
        <taxon>Streptophyta</taxon>
        <taxon>Embryophyta</taxon>
        <taxon>Tracheophyta</taxon>
        <taxon>Spermatophyta</taxon>
        <taxon>Magnoliopsida</taxon>
        <taxon>eudicotyledons</taxon>
        <taxon>Gunneridae</taxon>
        <taxon>Pentapetalae</taxon>
        <taxon>asterids</taxon>
        <taxon>Ericales</taxon>
        <taxon>Ericaceae</taxon>
        <taxon>Ericoideae</taxon>
        <taxon>Rhodoreae</taxon>
        <taxon>Rhododendron</taxon>
    </lineage>
</organism>
<dbReference type="Proteomes" id="UP000626092">
    <property type="component" value="Unassembled WGS sequence"/>
</dbReference>
<feature type="compositionally biased region" description="Basic and acidic residues" evidence="1">
    <location>
        <begin position="67"/>
        <end position="82"/>
    </location>
</feature>
<protein>
    <submittedName>
        <fullName evidence="2">Uncharacterized protein</fullName>
    </submittedName>
</protein>
<name>A0A834H7E9_RHOSS</name>
<evidence type="ECO:0000313" key="3">
    <source>
        <dbReference type="Proteomes" id="UP000626092"/>
    </source>
</evidence>
<gene>
    <name evidence="2" type="ORF">RHSIM_Rhsim03G0152100</name>
</gene>
<feature type="region of interest" description="Disordered" evidence="1">
    <location>
        <begin position="242"/>
        <end position="296"/>
    </location>
</feature>